<dbReference type="EMBL" id="JACJIA010000004">
    <property type="protein sequence ID" value="MBA8951742.1"/>
    <property type="molecule type" value="Genomic_DNA"/>
</dbReference>
<proteinExistence type="predicted"/>
<evidence type="ECO:0000313" key="1">
    <source>
        <dbReference type="EMBL" id="MBA8951742.1"/>
    </source>
</evidence>
<protein>
    <submittedName>
        <fullName evidence="1">Uncharacterized protein</fullName>
    </submittedName>
</protein>
<dbReference type="RefSeq" id="WP_182844085.1">
    <property type="nucleotide sequence ID" value="NZ_BAAALP010000010.1"/>
</dbReference>
<sequence length="98" mass="11141">MAPGKVPNPKYRELEELLRRLRRDADVIERALDRPVRRMASRHVWVSGSGGAAVAFERELIDQRRRLRSAVRALIVSVEEALRRTPREVSELEAALGG</sequence>
<name>A0A7W3LPA6_ACTNM</name>
<comment type="caution">
    <text evidence="1">The sequence shown here is derived from an EMBL/GenBank/DDBJ whole genome shotgun (WGS) entry which is preliminary data.</text>
</comment>
<dbReference type="Proteomes" id="UP000572680">
    <property type="component" value="Unassembled WGS sequence"/>
</dbReference>
<dbReference type="AlphaFoldDB" id="A0A7W3LPA6"/>
<gene>
    <name evidence="1" type="ORF">HNR61_003382</name>
</gene>
<organism evidence="1 2">
    <name type="scientific">Actinomadura namibiensis</name>
    <dbReference type="NCBI Taxonomy" id="182080"/>
    <lineage>
        <taxon>Bacteria</taxon>
        <taxon>Bacillati</taxon>
        <taxon>Actinomycetota</taxon>
        <taxon>Actinomycetes</taxon>
        <taxon>Streptosporangiales</taxon>
        <taxon>Thermomonosporaceae</taxon>
        <taxon>Actinomadura</taxon>
    </lineage>
</organism>
<reference evidence="1 2" key="1">
    <citation type="submission" date="2020-08" db="EMBL/GenBank/DDBJ databases">
        <title>Genomic Encyclopedia of Type Strains, Phase IV (KMG-IV): sequencing the most valuable type-strain genomes for metagenomic binning, comparative biology and taxonomic classification.</title>
        <authorList>
            <person name="Goeker M."/>
        </authorList>
    </citation>
    <scope>NUCLEOTIDE SEQUENCE [LARGE SCALE GENOMIC DNA]</scope>
    <source>
        <strain evidence="1 2">DSM 44197</strain>
    </source>
</reference>
<accession>A0A7W3LPA6</accession>
<keyword evidence="2" id="KW-1185">Reference proteome</keyword>
<evidence type="ECO:0000313" key="2">
    <source>
        <dbReference type="Proteomes" id="UP000572680"/>
    </source>
</evidence>